<evidence type="ECO:0000256" key="1">
    <source>
        <dbReference type="ARBA" id="ARBA00007659"/>
    </source>
</evidence>
<name>A0A1E3PSG3_9ASCO</name>
<sequence>MSTEKIPLGYNLVTLMKRLEAATSRLEDLTLYQSEATNNIKSEKSVASAPPPSDFDSISPTVSKNSKSVQSSDEVAEIPTISPEPVSAQAESLGPLPLSIIEFDEYLKEYVAPFVEKSKDINPLVYEQAKLYAAAFEAEHDFLLIASKSKKPDMSDPVFMELLTPISDNISKLNEIRENNRTSKFSNHLATVAEGAASIGWIGAQSSPAPMIGDFKEGAEFYGNRVLKEYRDVDKKHAEWVKLYFDTFSGLQSYVKKHHTTGVTWNPEGHAVQEVLKDFKIGESSDPSTVPVPALISVGASSGGPPPPPPPMPAASVFEVNLSDSTSKSAAPSGGMDALFAEISKGESVTSSLKKVDKSQMTHKNPELRASSEVPVITKKNPVPPKKPSSLMQKQKKPAKTELNGTKWIIENYDDSHEIVIEAEISQGIFIDNCNNSTIQIKGKANAITINNCSKIGVLVESLVSSADIIKSKSFGLQITGMAPIVTVDQSDNGQIYLSKQSLDTEIYTSQTTSLNINIPDDNEDGEFNEVPLPEQLCHKVGANGKVTTTVVEHSS</sequence>
<proteinExistence type="inferred from homology"/>
<feature type="compositionally biased region" description="Polar residues" evidence="5">
    <location>
        <begin position="56"/>
        <end position="73"/>
    </location>
</feature>
<feature type="domain" description="C-CAP/cofactor C-like" evidence="6">
    <location>
        <begin position="398"/>
        <end position="533"/>
    </location>
</feature>
<dbReference type="GO" id="GO:0030308">
    <property type="term" value="P:negative regulation of cell growth"/>
    <property type="evidence" value="ECO:0007669"/>
    <property type="project" value="EnsemblFungi"/>
</dbReference>
<dbReference type="InterPro" id="IPR013912">
    <property type="entry name" value="Adenylate_cyclase-assoc_CAP_C"/>
</dbReference>
<dbReference type="Gene3D" id="2.160.20.70">
    <property type="match status" value="1"/>
</dbReference>
<comment type="function">
    <text evidence="2">The N-terminal domain binds to adenylyl cyclase, thereby enabling adenylyl cyclase to be activated by upstream regulatory signals, such as Ras. The C-terminal domain is required for normal cellular morphology and growth control.</text>
</comment>
<dbReference type="InterPro" id="IPR053950">
    <property type="entry name" value="CAP_N"/>
</dbReference>
<protein>
    <recommendedName>
        <fullName evidence="3 4">Adenylyl cyclase-associated protein</fullName>
    </recommendedName>
</protein>
<dbReference type="GO" id="GO:0000935">
    <property type="term" value="C:division septum"/>
    <property type="evidence" value="ECO:0007669"/>
    <property type="project" value="EnsemblFungi"/>
</dbReference>
<feature type="region of interest" description="Disordered" evidence="5">
    <location>
        <begin position="42"/>
        <end position="89"/>
    </location>
</feature>
<accession>A0A1E3PSG3</accession>
<dbReference type="Gene3D" id="1.25.40.330">
    <property type="entry name" value="Adenylate cyclase-associated CAP, N-terminal domain"/>
    <property type="match status" value="1"/>
</dbReference>
<evidence type="ECO:0000259" key="6">
    <source>
        <dbReference type="PROSITE" id="PS51329"/>
    </source>
</evidence>
<dbReference type="GO" id="GO:0003779">
    <property type="term" value="F:actin binding"/>
    <property type="evidence" value="ECO:0007669"/>
    <property type="project" value="InterPro"/>
</dbReference>
<dbReference type="InterPro" id="IPR001837">
    <property type="entry name" value="Adenylate_cyclase-assoc_CAP"/>
</dbReference>
<dbReference type="InterPro" id="IPR006599">
    <property type="entry name" value="CARP_motif"/>
</dbReference>
<keyword evidence="8" id="KW-1185">Reference proteome</keyword>
<dbReference type="InterPro" id="IPR017901">
    <property type="entry name" value="C-CAP_CF_C-like"/>
</dbReference>
<dbReference type="SUPFAM" id="SSF69340">
    <property type="entry name" value="C-terminal domain of adenylylcyclase associated protein"/>
    <property type="match status" value="1"/>
</dbReference>
<evidence type="ECO:0000256" key="2">
    <source>
        <dbReference type="ARBA" id="ARBA00054756"/>
    </source>
</evidence>
<dbReference type="GO" id="GO:0007015">
    <property type="term" value="P:actin filament organization"/>
    <property type="evidence" value="ECO:0007669"/>
    <property type="project" value="EnsemblFungi"/>
</dbReference>
<dbReference type="FunFam" id="1.25.40.330:FF:000001">
    <property type="entry name" value="Adenylyl cyclase-associated protein"/>
    <property type="match status" value="1"/>
</dbReference>
<dbReference type="GO" id="GO:0008179">
    <property type="term" value="F:adenylate cyclase binding"/>
    <property type="evidence" value="ECO:0007669"/>
    <property type="project" value="TreeGrafter"/>
</dbReference>
<dbReference type="GO" id="GO:0005737">
    <property type="term" value="C:cytoplasm"/>
    <property type="evidence" value="ECO:0007669"/>
    <property type="project" value="TreeGrafter"/>
</dbReference>
<dbReference type="EMBL" id="KV454406">
    <property type="protein sequence ID" value="ODQ68218.1"/>
    <property type="molecule type" value="Genomic_DNA"/>
</dbReference>
<evidence type="ECO:0000256" key="4">
    <source>
        <dbReference type="RuleBase" id="RU000647"/>
    </source>
</evidence>
<evidence type="ECO:0000313" key="8">
    <source>
        <dbReference type="Proteomes" id="UP000095009"/>
    </source>
</evidence>
<dbReference type="SMART" id="SM00673">
    <property type="entry name" value="CARP"/>
    <property type="match status" value="2"/>
</dbReference>
<gene>
    <name evidence="7" type="ORF">NADFUDRAFT_68497</name>
</gene>
<comment type="similarity">
    <text evidence="1 4">Belongs to the CAP family.</text>
</comment>
<dbReference type="GO" id="GO:0031138">
    <property type="term" value="P:negative regulation of conjugation with cellular fusion"/>
    <property type="evidence" value="ECO:0007669"/>
    <property type="project" value="EnsemblFungi"/>
</dbReference>
<feature type="region of interest" description="Disordered" evidence="5">
    <location>
        <begin position="379"/>
        <end position="398"/>
    </location>
</feature>
<dbReference type="GO" id="GO:0019933">
    <property type="term" value="P:cAMP-mediated signaling"/>
    <property type="evidence" value="ECO:0007669"/>
    <property type="project" value="TreeGrafter"/>
</dbReference>
<dbReference type="PROSITE" id="PS01088">
    <property type="entry name" value="CAP_1"/>
    <property type="match status" value="1"/>
</dbReference>
<dbReference type="InterPro" id="IPR036223">
    <property type="entry name" value="CAP_C_sf"/>
</dbReference>
<dbReference type="PANTHER" id="PTHR10652:SF0">
    <property type="entry name" value="ADENYLYL CYCLASE-ASSOCIATED PROTEIN"/>
    <property type="match status" value="1"/>
</dbReference>
<dbReference type="GO" id="GO:0035838">
    <property type="term" value="C:growing cell tip"/>
    <property type="evidence" value="ECO:0007669"/>
    <property type="project" value="EnsemblFungi"/>
</dbReference>
<dbReference type="InterPro" id="IPR013992">
    <property type="entry name" value="Adenylate_cyclase-assoc_CAP_N"/>
</dbReference>
<dbReference type="Pfam" id="PF08603">
    <property type="entry name" value="CAP_C"/>
    <property type="match status" value="1"/>
</dbReference>
<dbReference type="SUPFAM" id="SSF101278">
    <property type="entry name" value="N-terminal domain of adenylylcyclase associated protein, CAP"/>
    <property type="match status" value="1"/>
</dbReference>
<dbReference type="AlphaFoldDB" id="A0A1E3PSG3"/>
<dbReference type="InterPro" id="IPR036222">
    <property type="entry name" value="CAP_N_sf"/>
</dbReference>
<dbReference type="PANTHER" id="PTHR10652">
    <property type="entry name" value="ADENYLYL CYCLASE-ASSOCIATED PROTEIN"/>
    <property type="match status" value="1"/>
</dbReference>
<organism evidence="7 8">
    <name type="scientific">Nadsonia fulvescens var. elongata DSM 6958</name>
    <dbReference type="NCBI Taxonomy" id="857566"/>
    <lineage>
        <taxon>Eukaryota</taxon>
        <taxon>Fungi</taxon>
        <taxon>Dikarya</taxon>
        <taxon>Ascomycota</taxon>
        <taxon>Saccharomycotina</taxon>
        <taxon>Dipodascomycetes</taxon>
        <taxon>Dipodascales</taxon>
        <taxon>Dipodascales incertae sedis</taxon>
        <taxon>Nadsonia</taxon>
    </lineage>
</organism>
<dbReference type="PROSITE" id="PS51329">
    <property type="entry name" value="C_CAP_COFACTOR_C"/>
    <property type="match status" value="1"/>
</dbReference>
<dbReference type="Pfam" id="PF21938">
    <property type="entry name" value="CAP_N"/>
    <property type="match status" value="1"/>
</dbReference>
<reference evidence="7 8" key="1">
    <citation type="journal article" date="2016" name="Proc. Natl. Acad. Sci. U.S.A.">
        <title>Comparative genomics of biotechnologically important yeasts.</title>
        <authorList>
            <person name="Riley R."/>
            <person name="Haridas S."/>
            <person name="Wolfe K.H."/>
            <person name="Lopes M.R."/>
            <person name="Hittinger C.T."/>
            <person name="Goeker M."/>
            <person name="Salamov A.A."/>
            <person name="Wisecaver J.H."/>
            <person name="Long T.M."/>
            <person name="Calvey C.H."/>
            <person name="Aerts A.L."/>
            <person name="Barry K.W."/>
            <person name="Choi C."/>
            <person name="Clum A."/>
            <person name="Coughlan A.Y."/>
            <person name="Deshpande S."/>
            <person name="Douglass A.P."/>
            <person name="Hanson S.J."/>
            <person name="Klenk H.-P."/>
            <person name="LaButti K.M."/>
            <person name="Lapidus A."/>
            <person name="Lindquist E.A."/>
            <person name="Lipzen A.M."/>
            <person name="Meier-Kolthoff J.P."/>
            <person name="Ohm R.A."/>
            <person name="Otillar R.P."/>
            <person name="Pangilinan J.L."/>
            <person name="Peng Y."/>
            <person name="Rokas A."/>
            <person name="Rosa C.A."/>
            <person name="Scheuner C."/>
            <person name="Sibirny A.A."/>
            <person name="Slot J.C."/>
            <person name="Stielow J.B."/>
            <person name="Sun H."/>
            <person name="Kurtzman C.P."/>
            <person name="Blackwell M."/>
            <person name="Grigoriev I.V."/>
            <person name="Jeffries T.W."/>
        </authorList>
    </citation>
    <scope>NUCLEOTIDE SEQUENCE [LARGE SCALE GENOMIC DNA]</scope>
    <source>
        <strain evidence="7 8">DSM 6958</strain>
    </source>
</reference>
<evidence type="ECO:0000256" key="3">
    <source>
        <dbReference type="ARBA" id="ARBA00072052"/>
    </source>
</evidence>
<dbReference type="STRING" id="857566.A0A1E3PSG3"/>
<evidence type="ECO:0000313" key="7">
    <source>
        <dbReference type="EMBL" id="ODQ68218.1"/>
    </source>
</evidence>
<dbReference type="InterPro" id="IPR018106">
    <property type="entry name" value="CAP_CS_N"/>
</dbReference>
<dbReference type="OrthoDB" id="77251at2759"/>
<evidence type="ECO:0000256" key="5">
    <source>
        <dbReference type="SAM" id="MobiDB-lite"/>
    </source>
</evidence>
<dbReference type="Proteomes" id="UP000095009">
    <property type="component" value="Unassembled WGS sequence"/>
</dbReference>
<dbReference type="Pfam" id="PF01213">
    <property type="entry name" value="CAP_N-CM"/>
    <property type="match status" value="1"/>
</dbReference>
<dbReference type="InterPro" id="IPR016098">
    <property type="entry name" value="CAP/MinC_C"/>
</dbReference>
<dbReference type="GO" id="GO:0010619">
    <property type="term" value="P:adenylate cyclase-activating glucose-activated G protein-coupled receptor signaling pathway"/>
    <property type="evidence" value="ECO:0007669"/>
    <property type="project" value="EnsemblFungi"/>
</dbReference>